<evidence type="ECO:0000256" key="5">
    <source>
        <dbReference type="ARBA" id="ARBA00022692"/>
    </source>
</evidence>
<proteinExistence type="inferred from homology"/>
<feature type="transmembrane region" description="Helical" evidence="8">
    <location>
        <begin position="306"/>
        <end position="337"/>
    </location>
</feature>
<feature type="transmembrane region" description="Helical" evidence="8">
    <location>
        <begin position="281"/>
        <end position="300"/>
    </location>
</feature>
<feature type="transmembrane region" description="Helical" evidence="8">
    <location>
        <begin position="220"/>
        <end position="244"/>
    </location>
</feature>
<feature type="transmembrane region" description="Helical" evidence="8">
    <location>
        <begin position="152"/>
        <end position="176"/>
    </location>
</feature>
<keyword evidence="10" id="KW-1185">Reference proteome</keyword>
<evidence type="ECO:0000256" key="2">
    <source>
        <dbReference type="ARBA" id="ARBA00009773"/>
    </source>
</evidence>
<evidence type="ECO:0000256" key="6">
    <source>
        <dbReference type="ARBA" id="ARBA00022989"/>
    </source>
</evidence>
<evidence type="ECO:0000256" key="3">
    <source>
        <dbReference type="ARBA" id="ARBA00022448"/>
    </source>
</evidence>
<dbReference type="PANTHER" id="PTHR21716">
    <property type="entry name" value="TRANSMEMBRANE PROTEIN"/>
    <property type="match status" value="1"/>
</dbReference>
<protein>
    <submittedName>
        <fullName evidence="9">Permase</fullName>
    </submittedName>
</protein>
<evidence type="ECO:0000313" key="10">
    <source>
        <dbReference type="Proteomes" id="UP000285310"/>
    </source>
</evidence>
<organism evidence="9 10">
    <name type="scientific">Salinisphaera japonica YTM-1</name>
    <dbReference type="NCBI Taxonomy" id="1209778"/>
    <lineage>
        <taxon>Bacteria</taxon>
        <taxon>Pseudomonadati</taxon>
        <taxon>Pseudomonadota</taxon>
        <taxon>Gammaproteobacteria</taxon>
        <taxon>Salinisphaerales</taxon>
        <taxon>Salinisphaeraceae</taxon>
        <taxon>Salinisphaera</taxon>
    </lineage>
</organism>
<dbReference type="GO" id="GO:0005886">
    <property type="term" value="C:plasma membrane"/>
    <property type="evidence" value="ECO:0007669"/>
    <property type="project" value="UniProtKB-SubCell"/>
</dbReference>
<name>A0A423PSP5_9GAMM</name>
<dbReference type="InParanoid" id="A0A423PSP5"/>
<comment type="similarity">
    <text evidence="2">Belongs to the autoinducer-2 exporter (AI-2E) (TC 2.A.86) family.</text>
</comment>
<keyword evidence="5 8" id="KW-0812">Transmembrane</keyword>
<keyword evidence="6 8" id="KW-1133">Transmembrane helix</keyword>
<dbReference type="RefSeq" id="WP_123658039.1">
    <property type="nucleotide sequence ID" value="NZ_AYKG01000020.1"/>
</dbReference>
<dbReference type="InterPro" id="IPR002549">
    <property type="entry name" value="AI-2E-like"/>
</dbReference>
<dbReference type="Proteomes" id="UP000285310">
    <property type="component" value="Unassembled WGS sequence"/>
</dbReference>
<evidence type="ECO:0000256" key="4">
    <source>
        <dbReference type="ARBA" id="ARBA00022475"/>
    </source>
</evidence>
<dbReference type="PANTHER" id="PTHR21716:SF53">
    <property type="entry name" value="PERMEASE PERM-RELATED"/>
    <property type="match status" value="1"/>
</dbReference>
<dbReference type="FunCoup" id="A0A423PSP5">
    <property type="interactions" value="175"/>
</dbReference>
<feature type="transmembrane region" description="Helical" evidence="8">
    <location>
        <begin position="20"/>
        <end position="50"/>
    </location>
</feature>
<keyword evidence="3" id="KW-0813">Transport</keyword>
<dbReference type="AlphaFoldDB" id="A0A423PSP5"/>
<feature type="transmembrane region" description="Helical" evidence="8">
    <location>
        <begin position="70"/>
        <end position="91"/>
    </location>
</feature>
<gene>
    <name evidence="9" type="ORF">SAJA_07575</name>
</gene>
<keyword evidence="4" id="KW-1003">Cell membrane</keyword>
<comment type="caution">
    <text evidence="9">The sequence shown here is derived from an EMBL/GenBank/DDBJ whole genome shotgun (WGS) entry which is preliminary data.</text>
</comment>
<dbReference type="EMBL" id="AYKG01000020">
    <property type="protein sequence ID" value="ROO28598.1"/>
    <property type="molecule type" value="Genomic_DNA"/>
</dbReference>
<sequence length="364" mass="40058">MNVFRAWFVRYASDPQLVSLILILLAGLALVLFAGQLVTPVLAALVIAYLCDAPVERLERWHVPRSLGAALMAVMLILAVVWVSFALLPLLTRQAGQVIQELPGLVHRSQDWIRSLPAQYPSLITRGQINGLVSSMSIDFGEWRQALVSRSLMVGAGLLYLTVYMVLVPLMVFFMLRDKRLLMRWCGGFVPKNGALLRRVWDEVNVQLGNYIRGKALEILIVWIAAYLVFWALGLNYAMLLSALVGFSVLVPYVGAFGMTIPVMLVAYAQWGMETETLTVLVAYTVLQMADGNVLVPILFSEAVNLHPVAIITAVLFFGGIWGFWGVFFAIPLATLVHAVINAWPRQGTAIGAAMPDETSGTTP</sequence>
<accession>A0A423PSP5</accession>
<dbReference type="GO" id="GO:0055085">
    <property type="term" value="P:transmembrane transport"/>
    <property type="evidence" value="ECO:0007669"/>
    <property type="project" value="TreeGrafter"/>
</dbReference>
<keyword evidence="7 8" id="KW-0472">Membrane</keyword>
<evidence type="ECO:0000256" key="1">
    <source>
        <dbReference type="ARBA" id="ARBA00004651"/>
    </source>
</evidence>
<comment type="subcellular location">
    <subcellularLocation>
        <location evidence="1">Cell membrane</location>
        <topology evidence="1">Multi-pass membrane protein</topology>
    </subcellularLocation>
</comment>
<evidence type="ECO:0000256" key="7">
    <source>
        <dbReference type="ARBA" id="ARBA00023136"/>
    </source>
</evidence>
<evidence type="ECO:0000313" key="9">
    <source>
        <dbReference type="EMBL" id="ROO28598.1"/>
    </source>
</evidence>
<evidence type="ECO:0000256" key="8">
    <source>
        <dbReference type="SAM" id="Phobius"/>
    </source>
</evidence>
<dbReference type="OrthoDB" id="5562213at2"/>
<dbReference type="Pfam" id="PF01594">
    <property type="entry name" value="AI-2E_transport"/>
    <property type="match status" value="1"/>
</dbReference>
<reference evidence="9 10" key="1">
    <citation type="submission" date="2013-10" db="EMBL/GenBank/DDBJ databases">
        <title>Salinisphaera japonica YTM-1 Genome Sequencing.</title>
        <authorList>
            <person name="Lai Q."/>
            <person name="Li C."/>
            <person name="Shao Z."/>
        </authorList>
    </citation>
    <scope>NUCLEOTIDE SEQUENCE [LARGE SCALE GENOMIC DNA]</scope>
    <source>
        <strain evidence="9 10">YTM-1</strain>
    </source>
</reference>
<feature type="transmembrane region" description="Helical" evidence="8">
    <location>
        <begin position="250"/>
        <end position="269"/>
    </location>
</feature>